<comment type="caution">
    <text evidence="1">The sequence shown here is derived from an EMBL/GenBank/DDBJ whole genome shotgun (WGS) entry which is preliminary data.</text>
</comment>
<organism evidence="1 2">
    <name type="scientific">Lysinibacillus alkalisoli</name>
    <dbReference type="NCBI Taxonomy" id="1911548"/>
    <lineage>
        <taxon>Bacteria</taxon>
        <taxon>Bacillati</taxon>
        <taxon>Bacillota</taxon>
        <taxon>Bacilli</taxon>
        <taxon>Bacillales</taxon>
        <taxon>Bacillaceae</taxon>
        <taxon>Lysinibacillus</taxon>
    </lineage>
</organism>
<dbReference type="Proteomes" id="UP000616608">
    <property type="component" value="Unassembled WGS sequence"/>
</dbReference>
<keyword evidence="2" id="KW-1185">Reference proteome</keyword>
<evidence type="ECO:0000313" key="1">
    <source>
        <dbReference type="EMBL" id="GGG14196.1"/>
    </source>
</evidence>
<dbReference type="EMBL" id="BMJT01000002">
    <property type="protein sequence ID" value="GGG14196.1"/>
    <property type="molecule type" value="Genomic_DNA"/>
</dbReference>
<dbReference type="RefSeq" id="WP_188613499.1">
    <property type="nucleotide sequence ID" value="NZ_BMJT01000002.1"/>
</dbReference>
<dbReference type="AlphaFoldDB" id="A0A917LCK7"/>
<accession>A0A917LCK7</accession>
<reference evidence="1" key="1">
    <citation type="journal article" date="2014" name="Int. J. Syst. Evol. Microbiol.">
        <title>Complete genome sequence of Corynebacterium casei LMG S-19264T (=DSM 44701T), isolated from a smear-ripened cheese.</title>
        <authorList>
            <consortium name="US DOE Joint Genome Institute (JGI-PGF)"/>
            <person name="Walter F."/>
            <person name="Albersmeier A."/>
            <person name="Kalinowski J."/>
            <person name="Ruckert C."/>
        </authorList>
    </citation>
    <scope>NUCLEOTIDE SEQUENCE</scope>
    <source>
        <strain evidence="1">CGMCC 1.15760</strain>
    </source>
</reference>
<protein>
    <submittedName>
        <fullName evidence="1">Uncharacterized protein</fullName>
    </submittedName>
</protein>
<sequence>MVNTKHISQVVIQGHKTYQHDVAIEQLKSTGSCFIKGDLQAVNVISRGVLKAQDIKVQQIESDGLIKAHKLETTVLKHRGNLHIQQIEAKHFTLLLSGTSAIQTLQAEIIHIKPMWTLFKQCHCNAIIGQEVILEAVKANTVHADVIRIGAKCKIDKVYYKKSYHIHPMAKVGEVIEVY</sequence>
<name>A0A917LCK7_9BACI</name>
<evidence type="ECO:0000313" key="2">
    <source>
        <dbReference type="Proteomes" id="UP000616608"/>
    </source>
</evidence>
<gene>
    <name evidence="1" type="ORF">GCM10007425_05590</name>
</gene>
<proteinExistence type="predicted"/>
<reference evidence="1" key="2">
    <citation type="submission" date="2020-09" db="EMBL/GenBank/DDBJ databases">
        <authorList>
            <person name="Sun Q."/>
            <person name="Zhou Y."/>
        </authorList>
    </citation>
    <scope>NUCLEOTIDE SEQUENCE</scope>
    <source>
        <strain evidence="1">CGMCC 1.15760</strain>
    </source>
</reference>